<dbReference type="EMBL" id="CAJNOC010003057">
    <property type="protein sequence ID" value="CAF0965581.1"/>
    <property type="molecule type" value="Genomic_DNA"/>
</dbReference>
<name>A0A814E0T4_9BILA</name>
<proteinExistence type="predicted"/>
<dbReference type="Proteomes" id="UP000663879">
    <property type="component" value="Unassembled WGS sequence"/>
</dbReference>
<reference evidence="1" key="1">
    <citation type="submission" date="2021-02" db="EMBL/GenBank/DDBJ databases">
        <authorList>
            <person name="Nowell W R."/>
        </authorList>
    </citation>
    <scope>NUCLEOTIDE SEQUENCE</scope>
    <source>
        <strain evidence="1">Ploen Becks lab</strain>
    </source>
</reference>
<protein>
    <submittedName>
        <fullName evidence="1">Uncharacterized protein</fullName>
    </submittedName>
</protein>
<accession>A0A814E0T4</accession>
<evidence type="ECO:0000313" key="2">
    <source>
        <dbReference type="Proteomes" id="UP000663879"/>
    </source>
</evidence>
<organism evidence="1 2">
    <name type="scientific">Brachionus calyciflorus</name>
    <dbReference type="NCBI Taxonomy" id="104777"/>
    <lineage>
        <taxon>Eukaryota</taxon>
        <taxon>Metazoa</taxon>
        <taxon>Spiralia</taxon>
        <taxon>Gnathifera</taxon>
        <taxon>Rotifera</taxon>
        <taxon>Eurotatoria</taxon>
        <taxon>Monogononta</taxon>
        <taxon>Pseudotrocha</taxon>
        <taxon>Ploima</taxon>
        <taxon>Brachionidae</taxon>
        <taxon>Brachionus</taxon>
    </lineage>
</organism>
<dbReference type="AlphaFoldDB" id="A0A814E0T4"/>
<sequence>MESTDFLNDFISEIYKHVGILSFDIGTSTLEACKMFKAKKREERRHYKENQNVTKIREAFKIKNEVEM</sequence>
<feature type="non-terminal residue" evidence="1">
    <location>
        <position position="68"/>
    </location>
</feature>
<keyword evidence="2" id="KW-1185">Reference proteome</keyword>
<evidence type="ECO:0000313" key="1">
    <source>
        <dbReference type="EMBL" id="CAF0965581.1"/>
    </source>
</evidence>
<gene>
    <name evidence="1" type="ORF">OXX778_LOCUS14647</name>
</gene>
<comment type="caution">
    <text evidence="1">The sequence shown here is derived from an EMBL/GenBank/DDBJ whole genome shotgun (WGS) entry which is preliminary data.</text>
</comment>